<dbReference type="Proteomes" id="UP001165524">
    <property type="component" value="Unassembled WGS sequence"/>
</dbReference>
<dbReference type="InterPro" id="IPR004843">
    <property type="entry name" value="Calcineurin-like_PHP"/>
</dbReference>
<keyword evidence="3" id="KW-0408">Iron</keyword>
<dbReference type="Pfam" id="PF00149">
    <property type="entry name" value="Metallophos"/>
    <property type="match status" value="1"/>
</dbReference>
<keyword evidence="7" id="KW-1185">Reference proteome</keyword>
<proteinExistence type="inferred from homology"/>
<feature type="domain" description="Calcineurin-like phosphoesterase" evidence="5">
    <location>
        <begin position="1"/>
        <end position="189"/>
    </location>
</feature>
<keyword evidence="2" id="KW-0378">Hydrolase</keyword>
<accession>A0ABT0E7J4</accession>
<evidence type="ECO:0000256" key="2">
    <source>
        <dbReference type="ARBA" id="ARBA00022801"/>
    </source>
</evidence>
<dbReference type="RefSeq" id="WP_246951773.1">
    <property type="nucleotide sequence ID" value="NZ_JALKII010000005.1"/>
</dbReference>
<comment type="caution">
    <text evidence="6">The sequence shown here is derived from an EMBL/GenBank/DDBJ whole genome shotgun (WGS) entry which is preliminary data.</text>
</comment>
<sequence length="260" mass="28844">MRLLHLSDPHFGTELPDVSAALQRWVATHRPALIMLGGDITQRARRRQFQAARDFLDGLQCPVIAVPGNHDIPLFNLAARIRSPYGNYRRAFGEELEPALESNELLVIGVNSTTPRRHKNGELTAAQIERVRQRLARARPQQLRIVLQHHPVRAVERRDQANLAIGHEQAISAWVGAGLDVLLSGHIHLPYVLPLCGAAGRRGWAVQAGTALSHRVRGGVPNSFNVLDYDGTHCIAERWDYAAPADAFVCKQQHALPLAR</sequence>
<dbReference type="EMBL" id="JALKII010000005">
    <property type="protein sequence ID" value="MCK0537802.1"/>
    <property type="molecule type" value="Genomic_DNA"/>
</dbReference>
<dbReference type="InterPro" id="IPR050884">
    <property type="entry name" value="CNP_phosphodiesterase-III"/>
</dbReference>
<keyword evidence="1" id="KW-0479">Metal-binding</keyword>
<reference evidence="6" key="1">
    <citation type="submission" date="2022-04" db="EMBL/GenBank/DDBJ databases">
        <title>Alcanivorax sp. CY1518 draft genome sequence.</title>
        <authorList>
            <person name="Zhao G."/>
            <person name="An M."/>
        </authorList>
    </citation>
    <scope>NUCLEOTIDE SEQUENCE</scope>
    <source>
        <strain evidence="6">CY1518</strain>
    </source>
</reference>
<evidence type="ECO:0000259" key="5">
    <source>
        <dbReference type="Pfam" id="PF00149"/>
    </source>
</evidence>
<gene>
    <name evidence="6" type="ORF">MU846_08775</name>
</gene>
<dbReference type="Gene3D" id="3.60.21.10">
    <property type="match status" value="1"/>
</dbReference>
<evidence type="ECO:0000256" key="3">
    <source>
        <dbReference type="ARBA" id="ARBA00023004"/>
    </source>
</evidence>
<organism evidence="6 7">
    <name type="scientific">Alcanivorax quisquiliarum</name>
    <dbReference type="NCBI Taxonomy" id="2933565"/>
    <lineage>
        <taxon>Bacteria</taxon>
        <taxon>Pseudomonadati</taxon>
        <taxon>Pseudomonadota</taxon>
        <taxon>Gammaproteobacteria</taxon>
        <taxon>Oceanospirillales</taxon>
        <taxon>Alcanivoracaceae</taxon>
        <taxon>Alcanivorax</taxon>
    </lineage>
</organism>
<protein>
    <submittedName>
        <fullName evidence="6">Metallophosphoesterase</fullName>
    </submittedName>
</protein>
<name>A0ABT0E7J4_9GAMM</name>
<dbReference type="PANTHER" id="PTHR42988">
    <property type="entry name" value="PHOSPHOHYDROLASE"/>
    <property type="match status" value="1"/>
</dbReference>
<evidence type="ECO:0000313" key="7">
    <source>
        <dbReference type="Proteomes" id="UP001165524"/>
    </source>
</evidence>
<dbReference type="PANTHER" id="PTHR42988:SF2">
    <property type="entry name" value="CYCLIC NUCLEOTIDE PHOSPHODIESTERASE CBUA0032-RELATED"/>
    <property type="match status" value="1"/>
</dbReference>
<dbReference type="SUPFAM" id="SSF56300">
    <property type="entry name" value="Metallo-dependent phosphatases"/>
    <property type="match status" value="1"/>
</dbReference>
<evidence type="ECO:0000256" key="1">
    <source>
        <dbReference type="ARBA" id="ARBA00022723"/>
    </source>
</evidence>
<dbReference type="InterPro" id="IPR029052">
    <property type="entry name" value="Metallo-depent_PP-like"/>
</dbReference>
<comment type="similarity">
    <text evidence="4">Belongs to the cyclic nucleotide phosphodiesterase class-III family.</text>
</comment>
<evidence type="ECO:0000313" key="6">
    <source>
        <dbReference type="EMBL" id="MCK0537802.1"/>
    </source>
</evidence>
<evidence type="ECO:0000256" key="4">
    <source>
        <dbReference type="ARBA" id="ARBA00025742"/>
    </source>
</evidence>